<keyword evidence="5 6" id="KW-0456">Lyase</keyword>
<sequence length="111" mass="12059">MGRAKDVLSSEEIDRQLIGLPQWRYAGGALVSVFTLDNGREALNFIASVGDLAEEQQHHPDLDWRYNKVFLRFTSHDADAEVTTRDVSAAAAVSVLAGKLSADADPDAYPG</sequence>
<dbReference type="Proteomes" id="UP000829069">
    <property type="component" value="Chromosome"/>
</dbReference>
<reference evidence="6 7" key="1">
    <citation type="submission" date="2022-03" db="EMBL/GenBank/DDBJ databases">
        <title>Isotopic signatures of nitrous oxide derived from detoxification processes.</title>
        <authorList>
            <person name="Behrendt U."/>
            <person name="Buchen C."/>
            <person name="Well R."/>
            <person name="Ulrich A."/>
            <person name="Rohe L."/>
            <person name="Kolb S."/>
            <person name="Schloter M."/>
            <person name="Horn M.A."/>
            <person name="Augustin J."/>
        </authorList>
    </citation>
    <scope>NUCLEOTIDE SEQUENCE [LARGE SCALE GENOMIC DNA]</scope>
    <source>
        <strain evidence="6 7">S4-C24</strain>
    </source>
</reference>
<evidence type="ECO:0000256" key="1">
    <source>
        <dbReference type="ARBA" id="ARBA00001554"/>
    </source>
</evidence>
<comment type="similarity">
    <text evidence="2">Belongs to the pterin-4-alpha-carbinolamine dehydratase family.</text>
</comment>
<evidence type="ECO:0000256" key="4">
    <source>
        <dbReference type="ARBA" id="ARBA00021735"/>
    </source>
</evidence>
<dbReference type="Pfam" id="PF01329">
    <property type="entry name" value="Pterin_4a"/>
    <property type="match status" value="1"/>
</dbReference>
<dbReference type="NCBIfam" id="NF002017">
    <property type="entry name" value="PRK00823.1-2"/>
    <property type="match status" value="1"/>
</dbReference>
<dbReference type="EC" id="4.2.1.96" evidence="3"/>
<name>A0ABY3W9H6_9MICC</name>
<evidence type="ECO:0000313" key="7">
    <source>
        <dbReference type="Proteomes" id="UP000829069"/>
    </source>
</evidence>
<comment type="catalytic activity">
    <reaction evidence="1">
        <text>(4aS,6R)-4a-hydroxy-L-erythro-5,6,7,8-tetrahydrobiopterin = (6R)-L-erythro-6,7-dihydrobiopterin + H2O</text>
        <dbReference type="Rhea" id="RHEA:11920"/>
        <dbReference type="ChEBI" id="CHEBI:15377"/>
        <dbReference type="ChEBI" id="CHEBI:15642"/>
        <dbReference type="ChEBI" id="CHEBI:43120"/>
        <dbReference type="EC" id="4.2.1.96"/>
    </reaction>
</comment>
<evidence type="ECO:0000256" key="5">
    <source>
        <dbReference type="ARBA" id="ARBA00023239"/>
    </source>
</evidence>
<dbReference type="CDD" id="cd00488">
    <property type="entry name" value="PCD_DCoH"/>
    <property type="match status" value="1"/>
</dbReference>
<organism evidence="6 7">
    <name type="scientific">Arthrobacter sulfonylureivorans</name>
    <dbReference type="NCBI Taxonomy" id="2486855"/>
    <lineage>
        <taxon>Bacteria</taxon>
        <taxon>Bacillati</taxon>
        <taxon>Actinomycetota</taxon>
        <taxon>Actinomycetes</taxon>
        <taxon>Micrococcales</taxon>
        <taxon>Micrococcaceae</taxon>
        <taxon>Arthrobacter</taxon>
    </lineage>
</organism>
<dbReference type="InterPro" id="IPR001533">
    <property type="entry name" value="Pterin_deHydtase"/>
</dbReference>
<evidence type="ECO:0000313" key="6">
    <source>
        <dbReference type="EMBL" id="UNK47008.1"/>
    </source>
</evidence>
<dbReference type="PANTHER" id="PTHR12599:SF0">
    <property type="entry name" value="PTERIN-4-ALPHA-CARBINOLAMINE DEHYDRATASE"/>
    <property type="match status" value="1"/>
</dbReference>
<protein>
    <recommendedName>
        <fullName evidence="4">Putative pterin-4-alpha-carbinolamine dehydratase</fullName>
        <ecNumber evidence="3">4.2.1.96</ecNumber>
    </recommendedName>
</protein>
<dbReference type="PANTHER" id="PTHR12599">
    <property type="entry name" value="PTERIN-4-ALPHA-CARBINOLAMINE DEHYDRATASE"/>
    <property type="match status" value="1"/>
</dbReference>
<dbReference type="InterPro" id="IPR036428">
    <property type="entry name" value="PCD_sf"/>
</dbReference>
<dbReference type="EMBL" id="CP093326">
    <property type="protein sequence ID" value="UNK47008.1"/>
    <property type="molecule type" value="Genomic_DNA"/>
</dbReference>
<dbReference type="SUPFAM" id="SSF55248">
    <property type="entry name" value="PCD-like"/>
    <property type="match status" value="1"/>
</dbReference>
<evidence type="ECO:0000256" key="3">
    <source>
        <dbReference type="ARBA" id="ARBA00013252"/>
    </source>
</evidence>
<gene>
    <name evidence="6" type="ORF">MNQ99_06565</name>
</gene>
<dbReference type="RefSeq" id="WP_127511298.1">
    <property type="nucleotide sequence ID" value="NZ_CP093326.1"/>
</dbReference>
<evidence type="ECO:0000256" key="2">
    <source>
        <dbReference type="ARBA" id="ARBA00006472"/>
    </source>
</evidence>
<keyword evidence="7" id="KW-1185">Reference proteome</keyword>
<dbReference type="GO" id="GO:0008124">
    <property type="term" value="F:4-alpha-hydroxytetrahydrobiopterin dehydratase activity"/>
    <property type="evidence" value="ECO:0007669"/>
    <property type="project" value="UniProtKB-EC"/>
</dbReference>
<proteinExistence type="inferred from homology"/>
<dbReference type="Gene3D" id="3.30.1360.20">
    <property type="entry name" value="Transcriptional coactivator/pterin dehydratase"/>
    <property type="match status" value="1"/>
</dbReference>
<accession>A0ABY3W9H6</accession>